<feature type="transmembrane region" description="Helical" evidence="4">
    <location>
        <begin position="50"/>
        <end position="73"/>
    </location>
</feature>
<proteinExistence type="predicted"/>
<feature type="transmembrane region" description="Helical" evidence="4">
    <location>
        <begin position="105"/>
        <end position="127"/>
    </location>
</feature>
<feature type="transmembrane region" description="Helical" evidence="4">
    <location>
        <begin position="139"/>
        <end position="160"/>
    </location>
</feature>
<evidence type="ECO:0000256" key="4">
    <source>
        <dbReference type="SAM" id="Phobius"/>
    </source>
</evidence>
<dbReference type="PANTHER" id="PTHR23521:SF3">
    <property type="entry name" value="MFS TRANSPORTER"/>
    <property type="match status" value="1"/>
</dbReference>
<dbReference type="EMBL" id="JAERRA010000001">
    <property type="protein sequence ID" value="MBL0718306.1"/>
    <property type="molecule type" value="Genomic_DNA"/>
</dbReference>
<dbReference type="InterPro" id="IPR036259">
    <property type="entry name" value="MFS_trans_sf"/>
</dbReference>
<feature type="transmembrane region" description="Helical" evidence="4">
    <location>
        <begin position="12"/>
        <end position="30"/>
    </location>
</feature>
<accession>A0A9X1BPF7</accession>
<dbReference type="Pfam" id="PF07690">
    <property type="entry name" value="MFS_1"/>
    <property type="match status" value="1"/>
</dbReference>
<evidence type="ECO:0000256" key="1">
    <source>
        <dbReference type="ARBA" id="ARBA00022692"/>
    </source>
</evidence>
<evidence type="ECO:0000256" key="3">
    <source>
        <dbReference type="ARBA" id="ARBA00023136"/>
    </source>
</evidence>
<keyword evidence="3 4" id="KW-0472">Membrane</keyword>
<evidence type="ECO:0000313" key="6">
    <source>
        <dbReference type="Proteomes" id="UP000643207"/>
    </source>
</evidence>
<dbReference type="RefSeq" id="WP_201822836.1">
    <property type="nucleotide sequence ID" value="NZ_JAERRA010000001.1"/>
</dbReference>
<dbReference type="Gene3D" id="1.20.1250.20">
    <property type="entry name" value="MFS general substrate transporter like domains"/>
    <property type="match status" value="1"/>
</dbReference>
<evidence type="ECO:0000313" key="5">
    <source>
        <dbReference type="EMBL" id="MBL0718306.1"/>
    </source>
</evidence>
<dbReference type="GO" id="GO:0005886">
    <property type="term" value="C:plasma membrane"/>
    <property type="evidence" value="ECO:0007669"/>
    <property type="project" value="TreeGrafter"/>
</dbReference>
<feature type="transmembrane region" description="Helical" evidence="4">
    <location>
        <begin position="347"/>
        <end position="366"/>
    </location>
</feature>
<feature type="transmembrane region" description="Helical" evidence="4">
    <location>
        <begin position="378"/>
        <end position="400"/>
    </location>
</feature>
<dbReference type="GO" id="GO:0022857">
    <property type="term" value="F:transmembrane transporter activity"/>
    <property type="evidence" value="ECO:0007669"/>
    <property type="project" value="InterPro"/>
</dbReference>
<keyword evidence="6" id="KW-1185">Reference proteome</keyword>
<evidence type="ECO:0000256" key="2">
    <source>
        <dbReference type="ARBA" id="ARBA00022989"/>
    </source>
</evidence>
<dbReference type="PANTHER" id="PTHR23521">
    <property type="entry name" value="TRANSPORTER MFS SUPERFAMILY"/>
    <property type="match status" value="1"/>
</dbReference>
<dbReference type="InterPro" id="IPR011701">
    <property type="entry name" value="MFS"/>
</dbReference>
<dbReference type="Proteomes" id="UP000643207">
    <property type="component" value="Unassembled WGS sequence"/>
</dbReference>
<feature type="transmembrane region" description="Helical" evidence="4">
    <location>
        <begin position="227"/>
        <end position="247"/>
    </location>
</feature>
<feature type="transmembrane region" description="Helical" evidence="4">
    <location>
        <begin position="253"/>
        <end position="276"/>
    </location>
</feature>
<dbReference type="AlphaFoldDB" id="A0A9X1BPF7"/>
<organism evidence="5 6">
    <name type="scientific">Aquariibacter lacus</name>
    <dbReference type="NCBI Taxonomy" id="2801332"/>
    <lineage>
        <taxon>Bacteria</taxon>
        <taxon>Pseudomonadati</taxon>
        <taxon>Pseudomonadota</taxon>
        <taxon>Betaproteobacteria</taxon>
        <taxon>Burkholderiales</taxon>
        <taxon>Sphaerotilaceae</taxon>
        <taxon>Aquariibacter</taxon>
    </lineage>
</organism>
<sequence length="404" mass="41546">MPFAPTSPPPRRVLPLIVLAQFGGTSLWFAPNAVMPAWQRDFGLPPEALGWLSAAVQAGFVLGTLVFSLLALADRLPARRVFVTCALAGAACQVATLFVPAGPHALLHLLLLRVLTGFLLAGIYPVGMKIVAQWHPQGIGPALGWLVGALVLGTAAPHLLRGLGASGDWPPVLVGVALLATCSAALMAWAVGDPPLSLALRAAPPRAKLGWRQLAANPALRASAGGYFGHMLENYSFWVLVPLIVAPRLDGAAAAYAAFGAIAAGGLGCVLGGRWVARGGRPSTGRSARVAAAMLACSGCCAIVSPWALAAPDAIFALWLGLWGFSVAGDSPQFSALNAHHAPPAQVGQVLTAINGIGFSLSILSIEISTRLATQMPLAWVLPGLALGPMLGLLGMRTLLSRSG</sequence>
<keyword evidence="1 4" id="KW-0812">Transmembrane</keyword>
<dbReference type="SUPFAM" id="SSF103473">
    <property type="entry name" value="MFS general substrate transporter"/>
    <property type="match status" value="1"/>
</dbReference>
<comment type="caution">
    <text evidence="5">The sequence shown here is derived from an EMBL/GenBank/DDBJ whole genome shotgun (WGS) entry which is preliminary data.</text>
</comment>
<feature type="transmembrane region" description="Helical" evidence="4">
    <location>
        <begin position="172"/>
        <end position="191"/>
    </location>
</feature>
<gene>
    <name evidence="5" type="ORF">JI742_00235</name>
</gene>
<protein>
    <submittedName>
        <fullName evidence="5">MFS transporter</fullName>
    </submittedName>
</protein>
<keyword evidence="2 4" id="KW-1133">Transmembrane helix</keyword>
<feature type="transmembrane region" description="Helical" evidence="4">
    <location>
        <begin position="288"/>
        <end position="309"/>
    </location>
</feature>
<feature type="transmembrane region" description="Helical" evidence="4">
    <location>
        <begin position="80"/>
        <end position="99"/>
    </location>
</feature>
<reference evidence="5 6" key="1">
    <citation type="submission" date="2021-01" db="EMBL/GenBank/DDBJ databases">
        <title>Piscinibacter sp. Jin2 Genome sequencing and assembly.</title>
        <authorList>
            <person name="Kim I."/>
        </authorList>
    </citation>
    <scope>NUCLEOTIDE SEQUENCE [LARGE SCALE GENOMIC DNA]</scope>
    <source>
        <strain evidence="5 6">Jin2</strain>
    </source>
</reference>
<name>A0A9X1BPF7_9BURK</name>